<dbReference type="RefSeq" id="WP_069917930.1">
    <property type="nucleotide sequence ID" value="NZ_CM007203.1"/>
</dbReference>
<geneLocation type="plasmid" evidence="3">
    <name>pacmp1</name>
</geneLocation>
<evidence type="ECO:0000313" key="2">
    <source>
        <dbReference type="EMBL" id="OEJ21042.1"/>
    </source>
</evidence>
<keyword evidence="1" id="KW-0732">Signal</keyword>
<name>A0A1E5NXR3_9ACTN</name>
<evidence type="ECO:0000313" key="3">
    <source>
        <dbReference type="Proteomes" id="UP000095705"/>
    </source>
</evidence>
<proteinExistence type="predicted"/>
<protein>
    <recommendedName>
        <fullName evidence="4">Calcium-binding protein</fullName>
    </recommendedName>
</protein>
<feature type="signal peptide" evidence="1">
    <location>
        <begin position="1"/>
        <end position="26"/>
    </location>
</feature>
<keyword evidence="3" id="KW-1185">Reference proteome</keyword>
<organism evidence="2 3">
    <name type="scientific">Streptomyces subrutilus</name>
    <dbReference type="NCBI Taxonomy" id="36818"/>
    <lineage>
        <taxon>Bacteria</taxon>
        <taxon>Bacillati</taxon>
        <taxon>Actinomycetota</taxon>
        <taxon>Actinomycetes</taxon>
        <taxon>Kitasatosporales</taxon>
        <taxon>Streptomycetaceae</taxon>
        <taxon>Streptomyces</taxon>
    </lineage>
</organism>
<dbReference type="OrthoDB" id="4283212at2"/>
<reference evidence="2 3" key="1">
    <citation type="submission" date="2016-08" db="EMBL/GenBank/DDBJ databases">
        <title>The complete genome of Streptomyces subrutilus 10-1-1.</title>
        <authorList>
            <person name="Chen X."/>
        </authorList>
    </citation>
    <scope>NUCLEOTIDE SEQUENCE [LARGE SCALE GENOMIC DNA]</scope>
    <source>
        <strain evidence="2 3">10-1-1</strain>
        <plasmid evidence="3">pacmp1</plasmid>
    </source>
</reference>
<evidence type="ECO:0000256" key="1">
    <source>
        <dbReference type="SAM" id="SignalP"/>
    </source>
</evidence>
<dbReference type="EMBL" id="MEHK01000005">
    <property type="protein sequence ID" value="OEJ21042.1"/>
    <property type="molecule type" value="Genomic_DNA"/>
</dbReference>
<accession>A0A1E5NXR3</accession>
<gene>
    <name evidence="2" type="ORF">BGK67_34665</name>
</gene>
<dbReference type="AlphaFoldDB" id="A0A1E5NXR3"/>
<dbReference type="Proteomes" id="UP000095705">
    <property type="component" value="Plasmid pACMP1"/>
</dbReference>
<keyword evidence="2" id="KW-0614">Plasmid</keyword>
<feature type="chain" id="PRO_5038937930" description="Calcium-binding protein" evidence="1">
    <location>
        <begin position="27"/>
        <end position="158"/>
    </location>
</feature>
<comment type="caution">
    <text evidence="2">The sequence shown here is derived from an EMBL/GenBank/DDBJ whole genome shotgun (WGS) entry which is preliminary data.</text>
</comment>
<sequence>MRFLRSVRTRYALLAAGTALVVGSLAGVAHDAVGRAEASEAALVEAFNDGFVDGRADGMGDDNRDGVVDEDESGWDCRTMGNRVCGADVPPECTGAGDALPLCVTVAARPAYTWTAANGQRVDVADGRTEIRNLPEKPGTEDFAAVITALDAEWNAAH</sequence>
<evidence type="ECO:0008006" key="4">
    <source>
        <dbReference type="Google" id="ProtNLM"/>
    </source>
</evidence>